<organism evidence="1 2">
    <name type="scientific">Kribbella rubisoli</name>
    <dbReference type="NCBI Taxonomy" id="3075929"/>
    <lineage>
        <taxon>Bacteria</taxon>
        <taxon>Bacillati</taxon>
        <taxon>Actinomycetota</taxon>
        <taxon>Actinomycetes</taxon>
        <taxon>Propionibacteriales</taxon>
        <taxon>Kribbellaceae</taxon>
        <taxon>Kribbella</taxon>
    </lineage>
</organism>
<comment type="caution">
    <text evidence="1">The sequence shown here is derived from an EMBL/GenBank/DDBJ whole genome shotgun (WGS) entry which is preliminary data.</text>
</comment>
<accession>A0A4Q7WMW8</accession>
<keyword evidence="2" id="KW-1185">Reference proteome</keyword>
<evidence type="ECO:0000313" key="2">
    <source>
        <dbReference type="Proteomes" id="UP000292027"/>
    </source>
</evidence>
<dbReference type="AlphaFoldDB" id="A0A4Q7WMW8"/>
<evidence type="ECO:0000313" key="1">
    <source>
        <dbReference type="EMBL" id="RZU11370.1"/>
    </source>
</evidence>
<reference evidence="1 2" key="1">
    <citation type="journal article" date="2015" name="Stand. Genomic Sci.">
        <title>Genomic Encyclopedia of Bacterial and Archaeal Type Strains, Phase III: the genomes of soil and plant-associated and newly described type strains.</title>
        <authorList>
            <person name="Whitman W.B."/>
            <person name="Woyke T."/>
            <person name="Klenk H.P."/>
            <person name="Zhou Y."/>
            <person name="Lilburn T.G."/>
            <person name="Beck B.J."/>
            <person name="De Vos P."/>
            <person name="Vandamme P."/>
            <person name="Eisen J.A."/>
            <person name="Garrity G."/>
            <person name="Hugenholtz P."/>
            <person name="Kyrpides N.C."/>
        </authorList>
    </citation>
    <scope>NUCLEOTIDE SEQUENCE [LARGE SCALE GENOMIC DNA]</scope>
    <source>
        <strain evidence="1 2">VKM Ac-2540</strain>
    </source>
</reference>
<dbReference type="Proteomes" id="UP000292027">
    <property type="component" value="Unassembled WGS sequence"/>
</dbReference>
<sequence length="67" mass="7619">MDLCRTTQISIDSSEPMAPWRMAVKRLAAQDLAECRRGEKVHNPDKFVQGVDMRDPHLSAAIHNRCN</sequence>
<name>A0A4Q7WMW8_9ACTN</name>
<proteinExistence type="predicted"/>
<protein>
    <submittedName>
        <fullName evidence="1">Uncharacterized protein</fullName>
    </submittedName>
</protein>
<gene>
    <name evidence="1" type="ORF">EV645_6536</name>
</gene>
<dbReference type="EMBL" id="SHKR01000015">
    <property type="protein sequence ID" value="RZU11370.1"/>
    <property type="molecule type" value="Genomic_DNA"/>
</dbReference>